<evidence type="ECO:0000313" key="9">
    <source>
        <dbReference type="Proteomes" id="UP000603352"/>
    </source>
</evidence>
<evidence type="ECO:0000256" key="3">
    <source>
        <dbReference type="ARBA" id="ARBA00022692"/>
    </source>
</evidence>
<evidence type="ECO:0000256" key="2">
    <source>
        <dbReference type="ARBA" id="ARBA00022475"/>
    </source>
</evidence>
<evidence type="ECO:0000313" key="8">
    <source>
        <dbReference type="EMBL" id="GGB32895.1"/>
    </source>
</evidence>
<feature type="transmembrane region" description="Helical" evidence="7">
    <location>
        <begin position="49"/>
        <end position="72"/>
    </location>
</feature>
<protein>
    <submittedName>
        <fullName evidence="8">ABC transporter permease</fullName>
    </submittedName>
</protein>
<keyword evidence="9" id="KW-1185">Reference proteome</keyword>
<feature type="transmembrane region" description="Helical" evidence="7">
    <location>
        <begin position="228"/>
        <end position="246"/>
    </location>
</feature>
<evidence type="ECO:0000256" key="7">
    <source>
        <dbReference type="SAM" id="Phobius"/>
    </source>
</evidence>
<dbReference type="RefSeq" id="WP_229707862.1">
    <property type="nucleotide sequence ID" value="NZ_BMDZ01000010.1"/>
</dbReference>
<feature type="transmembrane region" description="Helical" evidence="7">
    <location>
        <begin position="125"/>
        <end position="143"/>
    </location>
</feature>
<gene>
    <name evidence="8" type="ORF">GCM10011505_12930</name>
</gene>
<accession>A0ABQ1ICG9</accession>
<sequence length="389" mass="40751">MTTPLPTTHTGPMAGPMAGPIAGRPRRRWHLPWRVTMAPRRDVRPRHTLAALVVGLGVGLGLTVLMLAASGVPPRDVLNEFVIFTFFTAEGLSLTMVAATPLIVVGLAAAAALRVGFWNIGIEGQVWMGAIFATWVAVTDAGAPEARLLLMALAAMAGGMLGALPPLILKRRLGVNEIITTLLLNYVAALLVQHLVFGVWKDPASSFPYSESYQPGIERLAQLGWGKVHIGLIMALMIAGLLWLVAERSRIGAWVAAVGADARVAFACGLPVAGVIAGSVLLSGALAGFGGFMIAAGQEFRLTQALATGTGFSAIVIAFLARFGVLPVVVVAILTAGLYVAGDTAQVFYQLPRAVVLLIQGVILVSMVSADMIARYGIRIHASRSPGDV</sequence>
<keyword evidence="2" id="KW-1003">Cell membrane</keyword>
<feature type="transmembrane region" description="Helical" evidence="7">
    <location>
        <begin position="181"/>
        <end position="200"/>
    </location>
</feature>
<keyword evidence="3 7" id="KW-0812">Transmembrane</keyword>
<evidence type="ECO:0000256" key="1">
    <source>
        <dbReference type="ARBA" id="ARBA00004651"/>
    </source>
</evidence>
<feature type="transmembrane region" description="Helical" evidence="7">
    <location>
        <begin position="92"/>
        <end position="113"/>
    </location>
</feature>
<dbReference type="PANTHER" id="PTHR47089:SF1">
    <property type="entry name" value="GUANOSINE ABC TRANSPORTER PERMEASE PROTEIN NUPP"/>
    <property type="match status" value="1"/>
</dbReference>
<proteinExistence type="predicted"/>
<feature type="region of interest" description="Disordered" evidence="6">
    <location>
        <begin position="1"/>
        <end position="22"/>
    </location>
</feature>
<dbReference type="CDD" id="cd06580">
    <property type="entry name" value="TM_PBP1_transp_TpRbsC_like"/>
    <property type="match status" value="1"/>
</dbReference>
<keyword evidence="4 7" id="KW-1133">Transmembrane helix</keyword>
<reference evidence="9" key="1">
    <citation type="journal article" date="2019" name="Int. J. Syst. Evol. Microbiol.">
        <title>The Global Catalogue of Microorganisms (GCM) 10K type strain sequencing project: providing services to taxonomists for standard genome sequencing and annotation.</title>
        <authorList>
            <consortium name="The Broad Institute Genomics Platform"/>
            <consortium name="The Broad Institute Genome Sequencing Center for Infectious Disease"/>
            <person name="Wu L."/>
            <person name="Ma J."/>
        </authorList>
    </citation>
    <scope>NUCLEOTIDE SEQUENCE [LARGE SCALE GENOMIC DNA]</scope>
    <source>
        <strain evidence="9">CGMCC 1.10188</strain>
    </source>
</reference>
<comment type="subcellular location">
    <subcellularLocation>
        <location evidence="1">Cell membrane</location>
        <topology evidence="1">Multi-pass membrane protein</topology>
    </subcellularLocation>
</comment>
<dbReference type="EMBL" id="BMDZ01000010">
    <property type="protein sequence ID" value="GGB32895.1"/>
    <property type="molecule type" value="Genomic_DNA"/>
</dbReference>
<keyword evidence="5 7" id="KW-0472">Membrane</keyword>
<name>A0ABQ1ICG9_9PROT</name>
<organism evidence="8 9">
    <name type="scientific">Tistrella bauzanensis</name>
    <dbReference type="NCBI Taxonomy" id="657419"/>
    <lineage>
        <taxon>Bacteria</taxon>
        <taxon>Pseudomonadati</taxon>
        <taxon>Pseudomonadota</taxon>
        <taxon>Alphaproteobacteria</taxon>
        <taxon>Geminicoccales</taxon>
        <taxon>Geminicoccaceae</taxon>
        <taxon>Tistrella</taxon>
    </lineage>
</organism>
<feature type="compositionally biased region" description="Polar residues" evidence="6">
    <location>
        <begin position="1"/>
        <end position="10"/>
    </location>
</feature>
<dbReference type="Pfam" id="PF02653">
    <property type="entry name" value="BPD_transp_2"/>
    <property type="match status" value="1"/>
</dbReference>
<evidence type="ECO:0000256" key="5">
    <source>
        <dbReference type="ARBA" id="ARBA00023136"/>
    </source>
</evidence>
<feature type="transmembrane region" description="Helical" evidence="7">
    <location>
        <begin position="149"/>
        <end position="169"/>
    </location>
</feature>
<evidence type="ECO:0000256" key="6">
    <source>
        <dbReference type="SAM" id="MobiDB-lite"/>
    </source>
</evidence>
<dbReference type="Proteomes" id="UP000603352">
    <property type="component" value="Unassembled WGS sequence"/>
</dbReference>
<dbReference type="InterPro" id="IPR001851">
    <property type="entry name" value="ABC_transp_permease"/>
</dbReference>
<feature type="transmembrane region" description="Helical" evidence="7">
    <location>
        <begin position="312"/>
        <end position="342"/>
    </location>
</feature>
<comment type="caution">
    <text evidence="8">The sequence shown here is derived from an EMBL/GenBank/DDBJ whole genome shotgun (WGS) entry which is preliminary data.</text>
</comment>
<dbReference type="PANTHER" id="PTHR47089">
    <property type="entry name" value="ABC TRANSPORTER, PERMEASE PROTEIN"/>
    <property type="match status" value="1"/>
</dbReference>
<evidence type="ECO:0000256" key="4">
    <source>
        <dbReference type="ARBA" id="ARBA00022989"/>
    </source>
</evidence>
<feature type="transmembrane region" description="Helical" evidence="7">
    <location>
        <begin position="354"/>
        <end position="374"/>
    </location>
</feature>